<gene>
    <name evidence="1" type="ORF">DFR36_103318</name>
</gene>
<protein>
    <submittedName>
        <fullName evidence="1">Uncharacterized protein</fullName>
    </submittedName>
</protein>
<dbReference type="EMBL" id="QGUB01000003">
    <property type="protein sequence ID" value="PWW47042.1"/>
    <property type="molecule type" value="Genomic_DNA"/>
</dbReference>
<organism evidence="1 2">
    <name type="scientific">Melaminivora alkalimesophila</name>
    <dbReference type="NCBI Taxonomy" id="1165852"/>
    <lineage>
        <taxon>Bacteria</taxon>
        <taxon>Pseudomonadati</taxon>
        <taxon>Pseudomonadota</taxon>
        <taxon>Betaproteobacteria</taxon>
        <taxon>Burkholderiales</taxon>
        <taxon>Comamonadaceae</taxon>
        <taxon>Melaminivora</taxon>
    </lineage>
</organism>
<comment type="caution">
    <text evidence="1">The sequence shown here is derived from an EMBL/GenBank/DDBJ whole genome shotgun (WGS) entry which is preliminary data.</text>
</comment>
<dbReference type="Proteomes" id="UP000246483">
    <property type="component" value="Unassembled WGS sequence"/>
</dbReference>
<dbReference type="RefSeq" id="WP_019372896.1">
    <property type="nucleotide sequence ID" value="NZ_ALEE01000119.1"/>
</dbReference>
<sequence>MPYIIANPFTLTEFLLASLPPEERAGVLVHPKRIKGVAYSLLKALDAWSPFRLPGFRPFPAAYLQALQAIPAQAPVLIFGIENIKDLRILRKYLRTRRIALFTWNPVIDYQQNHQMRQLHMQQLKGLGFHIFTFDPGDAQRYGLTLTQQVYRSVESFRQEVPAEWDIYFLGQDKNRFDTLRALALQWQPLGLRTCIRMVPEPGRSYPATPGVEVLPRSIGYTDNIDTINRSRCLLEITQANQSGLTVRCLEALFFHKKLITNNMSVCTLPFYSPDRFFVLGKDDNARLPAFLNAPLPALPPGALDPYDFANWVRQFDDLSAG</sequence>
<reference evidence="1 2" key="1">
    <citation type="submission" date="2018-05" db="EMBL/GenBank/DDBJ databases">
        <title>Genomic Encyclopedia of Type Strains, Phase IV (KMG-IV): sequencing the most valuable type-strain genomes for metagenomic binning, comparative biology and taxonomic classification.</title>
        <authorList>
            <person name="Goeker M."/>
        </authorList>
    </citation>
    <scope>NUCLEOTIDE SEQUENCE [LARGE SCALE GENOMIC DNA]</scope>
    <source>
        <strain evidence="1 2">DSM 26006</strain>
    </source>
</reference>
<accession>A0A317RC57</accession>
<keyword evidence="2" id="KW-1185">Reference proteome</keyword>
<name>A0A317RC57_9BURK</name>
<proteinExistence type="predicted"/>
<evidence type="ECO:0000313" key="1">
    <source>
        <dbReference type="EMBL" id="PWW47042.1"/>
    </source>
</evidence>
<evidence type="ECO:0000313" key="2">
    <source>
        <dbReference type="Proteomes" id="UP000246483"/>
    </source>
</evidence>
<dbReference type="OrthoDB" id="3251881at2"/>
<dbReference type="AlphaFoldDB" id="A0A317RC57"/>